<organism evidence="1 2">
    <name type="scientific">Rhodohalobacter barkolensis</name>
    <dbReference type="NCBI Taxonomy" id="2053187"/>
    <lineage>
        <taxon>Bacteria</taxon>
        <taxon>Pseudomonadati</taxon>
        <taxon>Balneolota</taxon>
        <taxon>Balneolia</taxon>
        <taxon>Balneolales</taxon>
        <taxon>Balneolaceae</taxon>
        <taxon>Rhodohalobacter</taxon>
    </lineage>
</organism>
<keyword evidence="2" id="KW-1185">Reference proteome</keyword>
<dbReference type="RefSeq" id="WP_101072519.1">
    <property type="nucleotide sequence ID" value="NZ_PISP01000001.1"/>
</dbReference>
<reference evidence="1 2" key="1">
    <citation type="submission" date="2017-11" db="EMBL/GenBank/DDBJ databases">
        <title>Rhodohalobacter 15182 sp. nov., isolated from a salt lake.</title>
        <authorList>
            <person name="Han S."/>
        </authorList>
    </citation>
    <scope>NUCLEOTIDE SEQUENCE [LARGE SCALE GENOMIC DNA]</scope>
    <source>
        <strain evidence="1 2">15182</strain>
    </source>
</reference>
<gene>
    <name evidence="1" type="ORF">CWD77_06425</name>
</gene>
<dbReference type="OrthoDB" id="894012at2"/>
<dbReference type="Proteomes" id="UP000233398">
    <property type="component" value="Unassembled WGS sequence"/>
</dbReference>
<evidence type="ECO:0000313" key="2">
    <source>
        <dbReference type="Proteomes" id="UP000233398"/>
    </source>
</evidence>
<dbReference type="EMBL" id="PISP01000001">
    <property type="protein sequence ID" value="PKD45086.1"/>
    <property type="molecule type" value="Genomic_DNA"/>
</dbReference>
<dbReference type="AlphaFoldDB" id="A0A2N0VLM2"/>
<comment type="caution">
    <text evidence="1">The sequence shown here is derived from an EMBL/GenBank/DDBJ whole genome shotgun (WGS) entry which is preliminary data.</text>
</comment>
<proteinExistence type="predicted"/>
<sequence length="79" mass="9029">MKAIELHSKTDENGRIKIEQETGYENKNVRVLILVDESEESVLSEAGWFASTVKSPSFDFLKDDKQNIYTLSDGELFED</sequence>
<accession>A0A2N0VLM2</accession>
<protein>
    <submittedName>
        <fullName evidence="1">Uncharacterized protein</fullName>
    </submittedName>
</protein>
<name>A0A2N0VLM2_9BACT</name>
<evidence type="ECO:0000313" key="1">
    <source>
        <dbReference type="EMBL" id="PKD45086.1"/>
    </source>
</evidence>